<proteinExistence type="predicted"/>
<gene>
    <name evidence="2" type="ORF">rosag_31690</name>
</gene>
<comment type="caution">
    <text evidence="2">The sequence shown here is derived from an EMBL/GenBank/DDBJ whole genome shotgun (WGS) entry which is preliminary data.</text>
</comment>
<reference evidence="2" key="1">
    <citation type="submission" date="2022-08" db="EMBL/GenBank/DDBJ databases">
        <title>Draft genome sequencing of Roseisolibacter agri AW1220.</title>
        <authorList>
            <person name="Tobiishi Y."/>
            <person name="Tonouchi A."/>
        </authorList>
    </citation>
    <scope>NUCLEOTIDE SEQUENCE</scope>
    <source>
        <strain evidence="2">AW1220</strain>
    </source>
</reference>
<dbReference type="RefSeq" id="WP_284351113.1">
    <property type="nucleotide sequence ID" value="NZ_BRXS01000005.1"/>
</dbReference>
<feature type="transmembrane region" description="Helical" evidence="1">
    <location>
        <begin position="266"/>
        <end position="284"/>
    </location>
</feature>
<keyword evidence="1" id="KW-0812">Transmembrane</keyword>
<evidence type="ECO:0000256" key="1">
    <source>
        <dbReference type="SAM" id="Phobius"/>
    </source>
</evidence>
<keyword evidence="1" id="KW-0472">Membrane</keyword>
<sequence>MPPADTASRGIFSGRPLERGERLVLAVIVGVLSAARTWGVLRGAPHTLGKDFTYPWRAARALLAGRNPYDVIQPGGPYPLESGFPYPLPAAFPALPLAHLPVDVATTVFMGLTCALFAYAFLRPGLWRLWALPTVAYALTTALGQWGPLLIAGALLPGLGFLLSIKPTLGLALFAYRPSRAAVVGGAVLALVALAMVPTWPLDWLHVTRAVHSHPAPVTMPWGWLPLLALFRWRSPEARLVAVLACVPQNLYFYDQLPLWLVPWNALGTLTLSAGSIVAWGIALRDCPTNYCGPSSAPGIIALLYLPATVLALLRPEPDGRPAPLVEAARRWLAARRAPAVAPVAREADGA</sequence>
<name>A0AA37QBH2_9BACT</name>
<evidence type="ECO:0000313" key="2">
    <source>
        <dbReference type="EMBL" id="GLC26656.1"/>
    </source>
</evidence>
<dbReference type="EMBL" id="BRXS01000005">
    <property type="protein sequence ID" value="GLC26656.1"/>
    <property type="molecule type" value="Genomic_DNA"/>
</dbReference>
<dbReference type="AlphaFoldDB" id="A0AA37QBH2"/>
<feature type="transmembrane region" description="Helical" evidence="1">
    <location>
        <begin position="296"/>
        <end position="314"/>
    </location>
</feature>
<protein>
    <submittedName>
        <fullName evidence="2">Uncharacterized protein</fullName>
    </submittedName>
</protein>
<feature type="transmembrane region" description="Helical" evidence="1">
    <location>
        <begin position="129"/>
        <end position="148"/>
    </location>
</feature>
<dbReference type="Proteomes" id="UP001161325">
    <property type="component" value="Unassembled WGS sequence"/>
</dbReference>
<feature type="transmembrane region" description="Helical" evidence="1">
    <location>
        <begin position="104"/>
        <end position="122"/>
    </location>
</feature>
<feature type="transmembrane region" description="Helical" evidence="1">
    <location>
        <begin position="181"/>
        <end position="202"/>
    </location>
</feature>
<keyword evidence="3" id="KW-1185">Reference proteome</keyword>
<feature type="transmembrane region" description="Helical" evidence="1">
    <location>
        <begin position="23"/>
        <end position="41"/>
    </location>
</feature>
<accession>A0AA37QBH2</accession>
<keyword evidence="1" id="KW-1133">Transmembrane helix</keyword>
<feature type="transmembrane region" description="Helical" evidence="1">
    <location>
        <begin position="154"/>
        <end position="174"/>
    </location>
</feature>
<evidence type="ECO:0000313" key="3">
    <source>
        <dbReference type="Proteomes" id="UP001161325"/>
    </source>
</evidence>
<organism evidence="2 3">
    <name type="scientific">Roseisolibacter agri</name>
    <dbReference type="NCBI Taxonomy" id="2014610"/>
    <lineage>
        <taxon>Bacteria</taxon>
        <taxon>Pseudomonadati</taxon>
        <taxon>Gemmatimonadota</taxon>
        <taxon>Gemmatimonadia</taxon>
        <taxon>Gemmatimonadales</taxon>
        <taxon>Gemmatimonadaceae</taxon>
        <taxon>Roseisolibacter</taxon>
    </lineage>
</organism>